<feature type="domain" description="GIY-YIG" evidence="9">
    <location>
        <begin position="16"/>
        <end position="95"/>
    </location>
</feature>
<dbReference type="SMART" id="SM00278">
    <property type="entry name" value="HhH1"/>
    <property type="match status" value="2"/>
</dbReference>
<dbReference type="InterPro" id="IPR003583">
    <property type="entry name" value="Hlx-hairpin-Hlx_DNA-bd_motif"/>
</dbReference>
<dbReference type="InterPro" id="IPR001943">
    <property type="entry name" value="UVR_dom"/>
</dbReference>
<evidence type="ECO:0000313" key="11">
    <source>
        <dbReference type="EMBL" id="KPL84296.1"/>
    </source>
</evidence>
<dbReference type="PATRIC" id="fig|869279.4.peg.802"/>
<keyword evidence="5 7" id="KW-0234">DNA repair</keyword>
<dbReference type="GO" id="GO:0009380">
    <property type="term" value="C:excinuclease repair complex"/>
    <property type="evidence" value="ECO:0007669"/>
    <property type="project" value="InterPro"/>
</dbReference>
<evidence type="ECO:0000256" key="2">
    <source>
        <dbReference type="ARBA" id="ARBA00022763"/>
    </source>
</evidence>
<dbReference type="GO" id="GO:0005737">
    <property type="term" value="C:cytoplasm"/>
    <property type="evidence" value="ECO:0007669"/>
    <property type="project" value="UniProtKB-SubCell"/>
</dbReference>
<dbReference type="PANTHER" id="PTHR30562:SF1">
    <property type="entry name" value="UVRABC SYSTEM PROTEIN C"/>
    <property type="match status" value="1"/>
</dbReference>
<dbReference type="FunFam" id="3.30.420.340:FF:000001">
    <property type="entry name" value="UvrABC system protein C"/>
    <property type="match status" value="1"/>
</dbReference>
<keyword evidence="12" id="KW-1185">Reference proteome</keyword>
<dbReference type="SUPFAM" id="SSF47781">
    <property type="entry name" value="RuvA domain 2-like"/>
    <property type="match status" value="1"/>
</dbReference>
<evidence type="ECO:0000259" key="8">
    <source>
        <dbReference type="PROSITE" id="PS50151"/>
    </source>
</evidence>
<keyword evidence="4 7" id="KW-0267">Excision nuclease</keyword>
<evidence type="ECO:0000259" key="10">
    <source>
        <dbReference type="PROSITE" id="PS50165"/>
    </source>
</evidence>
<evidence type="ECO:0000256" key="4">
    <source>
        <dbReference type="ARBA" id="ARBA00022881"/>
    </source>
</evidence>
<dbReference type="Gene3D" id="3.30.420.340">
    <property type="entry name" value="UvrC, RNAse H endonuclease domain"/>
    <property type="match status" value="1"/>
</dbReference>
<evidence type="ECO:0000256" key="7">
    <source>
        <dbReference type="HAMAP-Rule" id="MF_00203"/>
    </source>
</evidence>
<name>A0A0P6XLG9_9CHLR</name>
<dbReference type="GO" id="GO:0009381">
    <property type="term" value="F:excinuclease ABC activity"/>
    <property type="evidence" value="ECO:0007669"/>
    <property type="project" value="UniProtKB-UniRule"/>
</dbReference>
<proteinExistence type="inferred from homology"/>
<dbReference type="PANTHER" id="PTHR30562">
    <property type="entry name" value="UVRC/OXIDOREDUCTASE"/>
    <property type="match status" value="1"/>
</dbReference>
<dbReference type="Pfam" id="PF01541">
    <property type="entry name" value="GIY-YIG"/>
    <property type="match status" value="1"/>
</dbReference>
<comment type="caution">
    <text evidence="11">The sequence shown here is derived from an EMBL/GenBank/DDBJ whole genome shotgun (WGS) entry which is preliminary data.</text>
</comment>
<dbReference type="SUPFAM" id="SSF46600">
    <property type="entry name" value="C-terminal UvrC-binding domain of UvrB"/>
    <property type="match status" value="1"/>
</dbReference>
<accession>A0A0P6XLG9</accession>
<dbReference type="EMBL" id="LGKO01000002">
    <property type="protein sequence ID" value="KPL84296.1"/>
    <property type="molecule type" value="Genomic_DNA"/>
</dbReference>
<feature type="domain" description="UVR" evidence="8">
    <location>
        <begin position="205"/>
        <end position="240"/>
    </location>
</feature>
<evidence type="ECO:0000259" key="9">
    <source>
        <dbReference type="PROSITE" id="PS50164"/>
    </source>
</evidence>
<dbReference type="GO" id="GO:0003677">
    <property type="term" value="F:DNA binding"/>
    <property type="evidence" value="ECO:0007669"/>
    <property type="project" value="UniProtKB-UniRule"/>
</dbReference>
<comment type="similarity">
    <text evidence="7">Belongs to the UvrC family.</text>
</comment>
<dbReference type="STRING" id="869279.SE15_03955"/>
<dbReference type="OrthoDB" id="9804933at2"/>
<sequence length="620" mass="70461">MDIGERLQGILETIPTKPGCYLMKNASGEVIYVGKAVNLRNRVRSYFHSPATHPPKVRRMVQQITDIEWIVVGSELEALILEMNLIKKYRPRYNVRLKDDKRYPYIKVHWADDFPKVTVTRQMVNDGSRYFGPYTSVWAVHQTLDVLRRLFPYLTCDRNITGKDERACLYYDIKLCAAPCIGAIDRQHYRQMVDDLCQFLEGRTEPIVARLRQEMEEAAESLNFERAAALRDQIFAIERVVEKQKVFTTEQLDSDVIAMARDDGEACVQVFFIRNGKLIGREYFILEGAQDSEDTEVLAEFIKQFYAEAASVPAQVLLPHEIEEAAIIQQWLRDRRGGPKVELLVPRQGLSQELVEMAAENAVETLRALRAQWEADKHRQSQALSELQQALGLSHPPNRIECYDISNTQGTYAVGSMVVFEQGVPKKAYYRRFNIQTVSGPDDFASMEEVLTRRFRRYVAAQEQAAQPGGKPDPAFALLPDLLIVDGGKGQLSRAMVVLERFGLQEKIAVVGLAKQQEELFLPGRKESLMLPRHSQGLYLLQRIRDEAHRFAITAHRNRRTKAGLASQLDSIPGIGPARRKALLQRFGSLEGIRQASLEELVSIKGITPEIAQTLKAHLD</sequence>
<keyword evidence="6 7" id="KW-0742">SOS response</keyword>
<dbReference type="SUPFAM" id="SSF82771">
    <property type="entry name" value="GIY-YIG endonuclease"/>
    <property type="match status" value="1"/>
</dbReference>
<reference evidence="11 12" key="1">
    <citation type="submission" date="2015-07" db="EMBL/GenBank/DDBJ databases">
        <title>Whole genome sequence of Thermanaerothrix daxensis DSM 23592.</title>
        <authorList>
            <person name="Hemp J."/>
            <person name="Ward L.M."/>
            <person name="Pace L.A."/>
            <person name="Fischer W.W."/>
        </authorList>
    </citation>
    <scope>NUCLEOTIDE SEQUENCE [LARGE SCALE GENOMIC DNA]</scope>
    <source>
        <strain evidence="11 12">GNS-1</strain>
    </source>
</reference>
<dbReference type="InterPro" id="IPR047296">
    <property type="entry name" value="GIY-YIG_UvrC_Cho"/>
</dbReference>
<dbReference type="Pfam" id="PF08459">
    <property type="entry name" value="UvrC_RNaseH_dom"/>
    <property type="match status" value="1"/>
</dbReference>
<comment type="subcellular location">
    <subcellularLocation>
        <location evidence="7">Cytoplasm</location>
    </subcellularLocation>
</comment>
<dbReference type="RefSeq" id="WP_054520782.1">
    <property type="nucleotide sequence ID" value="NZ_LGKO01000002.1"/>
</dbReference>
<dbReference type="CDD" id="cd10434">
    <property type="entry name" value="GIY-YIG_UvrC_Cho"/>
    <property type="match status" value="1"/>
</dbReference>
<feature type="domain" description="UvrC family homology region profile" evidence="10">
    <location>
        <begin position="256"/>
        <end position="499"/>
    </location>
</feature>
<dbReference type="NCBIfam" id="TIGR00194">
    <property type="entry name" value="uvrC"/>
    <property type="match status" value="1"/>
</dbReference>
<dbReference type="PROSITE" id="PS50165">
    <property type="entry name" value="UVRC"/>
    <property type="match status" value="1"/>
</dbReference>
<dbReference type="Proteomes" id="UP000050544">
    <property type="component" value="Unassembled WGS sequence"/>
</dbReference>
<gene>
    <name evidence="7" type="primary">uvrC</name>
    <name evidence="11" type="ORF">SE15_03955</name>
</gene>
<dbReference type="Gene3D" id="3.40.1440.10">
    <property type="entry name" value="GIY-YIG endonuclease"/>
    <property type="match status" value="1"/>
</dbReference>
<dbReference type="GO" id="GO:0006289">
    <property type="term" value="P:nucleotide-excision repair"/>
    <property type="evidence" value="ECO:0007669"/>
    <property type="project" value="UniProtKB-UniRule"/>
</dbReference>
<dbReference type="Gene3D" id="4.10.860.10">
    <property type="entry name" value="UVR domain"/>
    <property type="match status" value="1"/>
</dbReference>
<dbReference type="NCBIfam" id="NF001824">
    <property type="entry name" value="PRK00558.1-5"/>
    <property type="match status" value="1"/>
</dbReference>
<keyword evidence="3 7" id="KW-0228">DNA excision</keyword>
<dbReference type="InterPro" id="IPR001162">
    <property type="entry name" value="UvrC_RNase_H_dom"/>
</dbReference>
<dbReference type="AlphaFoldDB" id="A0A0P6XLG9"/>
<evidence type="ECO:0000256" key="6">
    <source>
        <dbReference type="ARBA" id="ARBA00023236"/>
    </source>
</evidence>
<dbReference type="InterPro" id="IPR038476">
    <property type="entry name" value="UvrC_RNase_H_dom_sf"/>
</dbReference>
<dbReference type="InterPro" id="IPR050066">
    <property type="entry name" value="UvrABC_protein_C"/>
</dbReference>
<dbReference type="PROSITE" id="PS50164">
    <property type="entry name" value="GIY_YIG"/>
    <property type="match status" value="1"/>
</dbReference>
<comment type="subunit">
    <text evidence="7">Interacts with UvrB in an incision complex.</text>
</comment>
<dbReference type="InterPro" id="IPR004791">
    <property type="entry name" value="UvrC"/>
</dbReference>
<dbReference type="InterPro" id="IPR010994">
    <property type="entry name" value="RuvA_2-like"/>
</dbReference>
<dbReference type="SMART" id="SM00465">
    <property type="entry name" value="GIYc"/>
    <property type="match status" value="1"/>
</dbReference>
<evidence type="ECO:0000313" key="12">
    <source>
        <dbReference type="Proteomes" id="UP000050544"/>
    </source>
</evidence>
<evidence type="ECO:0000256" key="3">
    <source>
        <dbReference type="ARBA" id="ARBA00022769"/>
    </source>
</evidence>
<evidence type="ECO:0000256" key="5">
    <source>
        <dbReference type="ARBA" id="ARBA00023204"/>
    </source>
</evidence>
<comment type="function">
    <text evidence="7">The UvrABC repair system catalyzes the recognition and processing of DNA lesions. UvrC both incises the 5' and 3' sides of the lesion. The N-terminal half is responsible for the 3' incision and the C-terminal half is responsible for the 5' incision.</text>
</comment>
<dbReference type="PROSITE" id="PS50151">
    <property type="entry name" value="UVR"/>
    <property type="match status" value="1"/>
</dbReference>
<dbReference type="HAMAP" id="MF_00203">
    <property type="entry name" value="UvrC"/>
    <property type="match status" value="1"/>
</dbReference>
<dbReference type="Pfam" id="PF02151">
    <property type="entry name" value="UVR"/>
    <property type="match status" value="1"/>
</dbReference>
<dbReference type="Pfam" id="PF22920">
    <property type="entry name" value="UvrC_RNaseH"/>
    <property type="match status" value="1"/>
</dbReference>
<keyword evidence="1 7" id="KW-0963">Cytoplasm</keyword>
<dbReference type="InterPro" id="IPR035901">
    <property type="entry name" value="GIY-YIG_endonuc_sf"/>
</dbReference>
<organism evidence="11 12">
    <name type="scientific">Thermanaerothrix daxensis</name>
    <dbReference type="NCBI Taxonomy" id="869279"/>
    <lineage>
        <taxon>Bacteria</taxon>
        <taxon>Bacillati</taxon>
        <taxon>Chloroflexota</taxon>
        <taxon>Anaerolineae</taxon>
        <taxon>Anaerolineales</taxon>
        <taxon>Anaerolineaceae</taxon>
        <taxon>Thermanaerothrix</taxon>
    </lineage>
</organism>
<protein>
    <recommendedName>
        <fullName evidence="7">UvrABC system protein C</fullName>
        <shortName evidence="7">Protein UvrC</shortName>
    </recommendedName>
    <alternativeName>
        <fullName evidence="7">Excinuclease ABC subunit C</fullName>
    </alternativeName>
</protein>
<evidence type="ECO:0000256" key="1">
    <source>
        <dbReference type="ARBA" id="ARBA00022490"/>
    </source>
</evidence>
<keyword evidence="2 7" id="KW-0227">DNA damage</keyword>
<dbReference type="GO" id="GO:0009432">
    <property type="term" value="P:SOS response"/>
    <property type="evidence" value="ECO:0007669"/>
    <property type="project" value="UniProtKB-UniRule"/>
</dbReference>
<dbReference type="FunFam" id="3.40.1440.10:FF:000001">
    <property type="entry name" value="UvrABC system protein C"/>
    <property type="match status" value="1"/>
</dbReference>
<dbReference type="Gene3D" id="1.10.150.20">
    <property type="entry name" value="5' to 3' exonuclease, C-terminal subdomain"/>
    <property type="match status" value="1"/>
</dbReference>
<dbReference type="InterPro" id="IPR036876">
    <property type="entry name" value="UVR_dom_sf"/>
</dbReference>
<dbReference type="InterPro" id="IPR000305">
    <property type="entry name" value="GIY-YIG_endonuc"/>
</dbReference>
<dbReference type="Pfam" id="PF14520">
    <property type="entry name" value="HHH_5"/>
    <property type="match status" value="1"/>
</dbReference>